<evidence type="ECO:0000313" key="3">
    <source>
        <dbReference type="EMBL" id="RIB23847.1"/>
    </source>
</evidence>
<organism evidence="3 4">
    <name type="scientific">Gigaspora rosea</name>
    <dbReference type="NCBI Taxonomy" id="44941"/>
    <lineage>
        <taxon>Eukaryota</taxon>
        <taxon>Fungi</taxon>
        <taxon>Fungi incertae sedis</taxon>
        <taxon>Mucoromycota</taxon>
        <taxon>Glomeromycotina</taxon>
        <taxon>Glomeromycetes</taxon>
        <taxon>Diversisporales</taxon>
        <taxon>Gigasporaceae</taxon>
        <taxon>Gigaspora</taxon>
    </lineage>
</organism>
<keyword evidence="4" id="KW-1185">Reference proteome</keyword>
<gene>
    <name evidence="3" type="ORF">C2G38_2170208</name>
</gene>
<feature type="compositionally biased region" description="Polar residues" evidence="1">
    <location>
        <begin position="170"/>
        <end position="184"/>
    </location>
</feature>
<dbReference type="OrthoDB" id="10613112at2759"/>
<evidence type="ECO:0000313" key="4">
    <source>
        <dbReference type="Proteomes" id="UP000266673"/>
    </source>
</evidence>
<dbReference type="AlphaFoldDB" id="A0A397VRB3"/>
<name>A0A397VRB3_9GLOM</name>
<feature type="transmembrane region" description="Helical" evidence="2">
    <location>
        <begin position="80"/>
        <end position="99"/>
    </location>
</feature>
<feature type="compositionally biased region" description="Basic and acidic residues" evidence="1">
    <location>
        <begin position="158"/>
        <end position="169"/>
    </location>
</feature>
<proteinExistence type="predicted"/>
<sequence length="184" mass="20784">MKRSSPLGKDKKKNAAVLSVPKRNAANEGNIKASRKREVDFLWTKAIEEYIKSGFKPLCTDETVKAKKKKYISRKQKKEAVIQIGLFMAFANVLQISVFPTPALPSNNFNASDNLICSFCHKATPEDEITMTKNKKIACNNCFDPADPDQREKVFSELEPGKKESKEKTQQNNFSNTFTSDDKK</sequence>
<evidence type="ECO:0000256" key="2">
    <source>
        <dbReference type="SAM" id="Phobius"/>
    </source>
</evidence>
<reference evidence="3 4" key="1">
    <citation type="submission" date="2018-06" db="EMBL/GenBank/DDBJ databases">
        <title>Comparative genomics reveals the genomic features of Rhizophagus irregularis, R. cerebriforme, R. diaphanum and Gigaspora rosea, and their symbiotic lifestyle signature.</title>
        <authorList>
            <person name="Morin E."/>
            <person name="San Clemente H."/>
            <person name="Chen E.C.H."/>
            <person name="De La Providencia I."/>
            <person name="Hainaut M."/>
            <person name="Kuo A."/>
            <person name="Kohler A."/>
            <person name="Murat C."/>
            <person name="Tang N."/>
            <person name="Roy S."/>
            <person name="Loubradou J."/>
            <person name="Henrissat B."/>
            <person name="Grigoriev I.V."/>
            <person name="Corradi N."/>
            <person name="Roux C."/>
            <person name="Martin F.M."/>
        </authorList>
    </citation>
    <scope>NUCLEOTIDE SEQUENCE [LARGE SCALE GENOMIC DNA]</scope>
    <source>
        <strain evidence="3 4">DAOM 194757</strain>
    </source>
</reference>
<dbReference type="EMBL" id="QKWP01000242">
    <property type="protein sequence ID" value="RIB23847.1"/>
    <property type="molecule type" value="Genomic_DNA"/>
</dbReference>
<keyword evidence="2" id="KW-0812">Transmembrane</keyword>
<feature type="region of interest" description="Disordered" evidence="1">
    <location>
        <begin position="158"/>
        <end position="184"/>
    </location>
</feature>
<accession>A0A397VRB3</accession>
<dbReference type="Proteomes" id="UP000266673">
    <property type="component" value="Unassembled WGS sequence"/>
</dbReference>
<comment type="caution">
    <text evidence="3">The sequence shown here is derived from an EMBL/GenBank/DDBJ whole genome shotgun (WGS) entry which is preliminary data.</text>
</comment>
<protein>
    <submittedName>
        <fullName evidence="3">Uncharacterized protein</fullName>
    </submittedName>
</protein>
<feature type="region of interest" description="Disordered" evidence="1">
    <location>
        <begin position="1"/>
        <end position="22"/>
    </location>
</feature>
<keyword evidence="2" id="KW-1133">Transmembrane helix</keyword>
<evidence type="ECO:0000256" key="1">
    <source>
        <dbReference type="SAM" id="MobiDB-lite"/>
    </source>
</evidence>
<keyword evidence="2" id="KW-0472">Membrane</keyword>